<protein>
    <submittedName>
        <fullName evidence="1">Uncharacterized protein</fullName>
    </submittedName>
</protein>
<accession>A0A2S7MXK0</accession>
<proteinExistence type="predicted"/>
<evidence type="ECO:0000313" key="2">
    <source>
        <dbReference type="Proteomes" id="UP000239663"/>
    </source>
</evidence>
<dbReference type="AlphaFoldDB" id="A0A2S7MXK0"/>
<name>A0A2S7MXK0_9BACI</name>
<dbReference type="EMBL" id="PKOZ01000009">
    <property type="protein sequence ID" value="PQD94496.1"/>
    <property type="molecule type" value="Genomic_DNA"/>
</dbReference>
<comment type="caution">
    <text evidence="1">The sequence shown here is derived from an EMBL/GenBank/DDBJ whole genome shotgun (WGS) entry which is preliminary data.</text>
</comment>
<sequence>MKKKRRKSKTLVWWGLAAAFLIASGSAIYMYFTVIKPQEDLKTQIEENPPSGVTAELAAMIADAHERYNELTGFGNIDELDQDKSIVLSKRVYKETLEVLDEGIVDEQLEKDMITIHQLAKETSVNPNKEQVRRLHRYFHDLDIAVNRYEETNTIFGVTETLGKPQ</sequence>
<keyword evidence="2" id="KW-1185">Reference proteome</keyword>
<dbReference type="OrthoDB" id="2087420at2"/>
<reference evidence="1 2" key="1">
    <citation type="submission" date="2017-12" db="EMBL/GenBank/DDBJ databases">
        <title>Taxonomic description and draft genome of Pradoshia cofamensis Gen. nov., sp. nov., a thermotolerant bacillale isolated from anterior gut of earthworm Eisenia fetida.</title>
        <authorList>
            <person name="Saha T."/>
            <person name="Chakraborty R."/>
        </authorList>
    </citation>
    <scope>NUCLEOTIDE SEQUENCE [LARGE SCALE GENOMIC DNA]</scope>
    <source>
        <strain evidence="1 2">EAG3</strain>
    </source>
</reference>
<organism evidence="1 2">
    <name type="scientific">Pradoshia eiseniae</name>
    <dbReference type="NCBI Taxonomy" id="2064768"/>
    <lineage>
        <taxon>Bacteria</taxon>
        <taxon>Bacillati</taxon>
        <taxon>Bacillota</taxon>
        <taxon>Bacilli</taxon>
        <taxon>Bacillales</taxon>
        <taxon>Bacillaceae</taxon>
        <taxon>Pradoshia</taxon>
    </lineage>
</organism>
<dbReference type="Proteomes" id="UP000239663">
    <property type="component" value="Unassembled WGS sequence"/>
</dbReference>
<dbReference type="RefSeq" id="WP_104850134.1">
    <property type="nucleotide sequence ID" value="NZ_PKOZ01000009.1"/>
</dbReference>
<gene>
    <name evidence="1" type="ORF">CYL18_13885</name>
</gene>
<evidence type="ECO:0000313" key="1">
    <source>
        <dbReference type="EMBL" id="PQD94496.1"/>
    </source>
</evidence>